<accession>A0A8C9D7U3</accession>
<comment type="catalytic activity">
    <reaction evidence="1">
        <text>UDP-N-acetyl-alpha-D-glucosamine = UDP-N-acetyl-alpha-D-galactosamine</text>
        <dbReference type="Rhea" id="RHEA:20517"/>
        <dbReference type="ChEBI" id="CHEBI:57705"/>
        <dbReference type="ChEBI" id="CHEBI:67138"/>
        <dbReference type="EC" id="5.1.3.7"/>
    </reaction>
</comment>
<evidence type="ECO:0000259" key="9">
    <source>
        <dbReference type="Pfam" id="PF01370"/>
    </source>
</evidence>
<dbReference type="UniPathway" id="UPA00214"/>
<dbReference type="NCBIfam" id="TIGR01179">
    <property type="entry name" value="galE"/>
    <property type="match status" value="1"/>
</dbReference>
<reference evidence="10" key="3">
    <citation type="submission" date="2025-09" db="UniProtKB">
        <authorList>
            <consortium name="Ensembl"/>
        </authorList>
    </citation>
    <scope>IDENTIFICATION</scope>
</reference>
<keyword evidence="6" id="KW-0299">Galactose metabolism</keyword>
<dbReference type="InterPro" id="IPR001509">
    <property type="entry name" value="Epimerase_deHydtase"/>
</dbReference>
<feature type="domain" description="NAD-dependent epimerase/dehydratase" evidence="9">
    <location>
        <begin position="5"/>
        <end position="259"/>
    </location>
</feature>
<protein>
    <recommendedName>
        <fullName evidence="8">UDP-glucose 4-epimerase</fullName>
        <ecNumber evidence="8">5.1.3.2</ecNumber>
    </recommendedName>
</protein>
<dbReference type="GO" id="GO:0005829">
    <property type="term" value="C:cytosol"/>
    <property type="evidence" value="ECO:0007669"/>
    <property type="project" value="TreeGrafter"/>
</dbReference>
<evidence type="ECO:0000256" key="7">
    <source>
        <dbReference type="ARBA" id="ARBA00023235"/>
    </source>
</evidence>
<reference evidence="10" key="2">
    <citation type="submission" date="2025-08" db="UniProtKB">
        <authorList>
            <consortium name="Ensembl"/>
        </authorList>
    </citation>
    <scope>IDENTIFICATION</scope>
</reference>
<dbReference type="InterPro" id="IPR036291">
    <property type="entry name" value="NAD(P)-bd_dom_sf"/>
</dbReference>
<dbReference type="SUPFAM" id="SSF51735">
    <property type="entry name" value="NAD(P)-binding Rossmann-fold domains"/>
    <property type="match status" value="1"/>
</dbReference>
<dbReference type="GO" id="GO:0042803">
    <property type="term" value="F:protein homodimerization activity"/>
    <property type="evidence" value="ECO:0007669"/>
    <property type="project" value="Ensembl"/>
</dbReference>
<evidence type="ECO:0000256" key="2">
    <source>
        <dbReference type="ARBA" id="ARBA00000083"/>
    </source>
</evidence>
<dbReference type="PANTHER" id="PTHR43725">
    <property type="entry name" value="UDP-GLUCOSE 4-EPIMERASE"/>
    <property type="match status" value="1"/>
</dbReference>
<dbReference type="Gene3D" id="3.40.50.720">
    <property type="entry name" value="NAD(P)-binding Rossmann-like Domain"/>
    <property type="match status" value="1"/>
</dbReference>
<dbReference type="CDD" id="cd05247">
    <property type="entry name" value="UDP_G4E_1_SDR_e"/>
    <property type="match status" value="1"/>
</dbReference>
<evidence type="ECO:0000256" key="5">
    <source>
        <dbReference type="ARBA" id="ARBA00023027"/>
    </source>
</evidence>
<evidence type="ECO:0000313" key="10">
    <source>
        <dbReference type="Ensembl" id="ENSPLOP00000020791.1"/>
    </source>
</evidence>
<comment type="cofactor">
    <cofactor evidence="3 8">
        <name>NAD(+)</name>
        <dbReference type="ChEBI" id="CHEBI:57540"/>
    </cofactor>
</comment>
<reference evidence="10" key="1">
    <citation type="journal article" date="2019" name="bioRxiv">
        <title>Long live the king: chromosome-level assembly of the lion (Panthera leo) using linked-read, Hi-C, and long read data.</title>
        <authorList>
            <person name="Armstrong E.E."/>
            <person name="Taylor R.W."/>
            <person name="Miller D.E."/>
            <person name="Kaelin C."/>
            <person name="Barsh G."/>
            <person name="Hadly E.A."/>
            <person name="Petrov D."/>
        </authorList>
    </citation>
    <scope>NUCLEOTIDE SEQUENCE [LARGE SCALE GENOMIC DNA]</scope>
</reference>
<keyword evidence="8" id="KW-0119">Carbohydrate metabolism</keyword>
<evidence type="ECO:0000256" key="6">
    <source>
        <dbReference type="ARBA" id="ARBA00023144"/>
    </source>
</evidence>
<proteinExistence type="inferred from homology"/>
<comment type="similarity">
    <text evidence="8">Belongs to the NAD(P)-dependent epimerase/dehydratase family.</text>
</comment>
<dbReference type="GeneTree" id="ENSGT00940000158000"/>
<dbReference type="GO" id="GO:0033499">
    <property type="term" value="P:galactose catabolic process via UDP-galactose, Leloir pathway"/>
    <property type="evidence" value="ECO:0007669"/>
    <property type="project" value="TreeGrafter"/>
</dbReference>
<keyword evidence="7 8" id="KW-0413">Isomerase</keyword>
<name>A0A8C9D7U3_PANLE</name>
<dbReference type="GO" id="GO:0003974">
    <property type="term" value="F:UDP-N-acetylglucosamine 4-epimerase activity"/>
    <property type="evidence" value="ECO:0007669"/>
    <property type="project" value="UniProtKB-EC"/>
</dbReference>
<gene>
    <name evidence="10" type="primary">GALE</name>
</gene>
<dbReference type="Proteomes" id="UP000694399">
    <property type="component" value="Chromosome C2"/>
</dbReference>
<dbReference type="EC" id="5.1.3.2" evidence="8"/>
<comment type="subunit">
    <text evidence="8">Homodimer.</text>
</comment>
<dbReference type="InterPro" id="IPR005886">
    <property type="entry name" value="UDP_G4E"/>
</dbReference>
<organism evidence="10 11">
    <name type="scientific">Panthera leo</name>
    <name type="common">Lion</name>
    <dbReference type="NCBI Taxonomy" id="9689"/>
    <lineage>
        <taxon>Eukaryota</taxon>
        <taxon>Metazoa</taxon>
        <taxon>Chordata</taxon>
        <taxon>Craniata</taxon>
        <taxon>Vertebrata</taxon>
        <taxon>Euteleostomi</taxon>
        <taxon>Mammalia</taxon>
        <taxon>Eutheria</taxon>
        <taxon>Laurasiatheria</taxon>
        <taxon>Carnivora</taxon>
        <taxon>Feliformia</taxon>
        <taxon>Felidae</taxon>
        <taxon>Pantherinae</taxon>
        <taxon>Panthera</taxon>
    </lineage>
</organism>
<dbReference type="Gene3D" id="3.90.25.10">
    <property type="entry name" value="UDP-galactose 4-epimerase, domain 1"/>
    <property type="match status" value="1"/>
</dbReference>
<dbReference type="Ensembl" id="ENSPLOT00000022990.1">
    <property type="protein sequence ID" value="ENSPLOP00000020791.1"/>
    <property type="gene ID" value="ENSPLOG00000015230.1"/>
</dbReference>
<sequence>MAEKVLVTGGAGYIGSHTVLELLEAGYLPVVIDNFHNAIRGRGSMPESLQRVQELTGRSMEFEEMDILDQAALQRLFKKHHFMAVIHFAGLKAVGESVQKPLDYYRVNLTGTIQLLEIMRAHGVKNLVFSSSATVYGNPQYLPLDEAHPTGGCTNPYGKSKFFIEEMIRDLCRADKTWNAVLLRYFNPIGAHASGCIGEDPQGIPNNLMPYVSQVAIGRREALNVFGNDYDTEDGTGVRDYIHVVDLAKGHIAALRKLKEQCGCRVGRKGRSEFGEGDGVQRGSWSTPLHNPFSSPGQIYNLGTGTGYSVLQMVQAMEKASGQKVGPNVTVSWALPTSLPDGDPSAAWFHHLP</sequence>
<keyword evidence="11" id="KW-1185">Reference proteome</keyword>
<evidence type="ECO:0000256" key="8">
    <source>
        <dbReference type="RuleBase" id="RU366046"/>
    </source>
</evidence>
<evidence type="ECO:0000256" key="3">
    <source>
        <dbReference type="ARBA" id="ARBA00001911"/>
    </source>
</evidence>
<dbReference type="AlphaFoldDB" id="A0A8C9D7U3"/>
<comment type="pathway">
    <text evidence="4 8">Carbohydrate metabolism; galactose metabolism.</text>
</comment>
<keyword evidence="5 8" id="KW-0520">NAD</keyword>
<dbReference type="Pfam" id="PF01370">
    <property type="entry name" value="Epimerase"/>
    <property type="match status" value="1"/>
</dbReference>
<evidence type="ECO:0000256" key="1">
    <source>
        <dbReference type="ARBA" id="ARBA00000014"/>
    </source>
</evidence>
<dbReference type="GO" id="GO:0003978">
    <property type="term" value="F:UDP-glucose 4-epimerase activity"/>
    <property type="evidence" value="ECO:0007669"/>
    <property type="project" value="UniProtKB-UniRule"/>
</dbReference>
<evidence type="ECO:0000256" key="4">
    <source>
        <dbReference type="ARBA" id="ARBA00004947"/>
    </source>
</evidence>
<comment type="catalytic activity">
    <reaction evidence="2 8">
        <text>UDP-alpha-D-glucose = UDP-alpha-D-galactose</text>
        <dbReference type="Rhea" id="RHEA:22168"/>
        <dbReference type="ChEBI" id="CHEBI:58885"/>
        <dbReference type="ChEBI" id="CHEBI:66914"/>
        <dbReference type="EC" id="5.1.3.2"/>
    </reaction>
</comment>
<dbReference type="PANTHER" id="PTHR43725:SF47">
    <property type="entry name" value="UDP-GLUCOSE 4-EPIMERASE"/>
    <property type="match status" value="1"/>
</dbReference>
<evidence type="ECO:0000313" key="11">
    <source>
        <dbReference type="Proteomes" id="UP000694399"/>
    </source>
</evidence>